<dbReference type="GeneID" id="111357211"/>
<evidence type="ECO:0000313" key="2">
    <source>
        <dbReference type="RefSeq" id="XP_022827579.1"/>
    </source>
</evidence>
<dbReference type="OrthoDB" id="7184365at2759"/>
<sequence length="194" mass="23035">MSGYNKVRGVCRFQLALYILLLLIIEINCRNIIQRLNREVDQPDEYDSNPETRRTAEDRTESIKYREYLDNPQFLNYGSYTPQSFHYVNFQDVYTHRMERYEVCVDQYIKCTYSLEAPSPVCVYNTKSRIYSDRYTSFETYCDAYMENCRVGLRYYQIVAYGECVFPNMIRHVVNGILGKHVDTNHVKIVDSVP</sequence>
<gene>
    <name evidence="2" type="primary">LOC111357211</name>
</gene>
<evidence type="ECO:0000313" key="1">
    <source>
        <dbReference type="Proteomes" id="UP000301870"/>
    </source>
</evidence>
<organism evidence="1 2">
    <name type="scientific">Spodoptera litura</name>
    <name type="common">Asian cotton leafworm</name>
    <dbReference type="NCBI Taxonomy" id="69820"/>
    <lineage>
        <taxon>Eukaryota</taxon>
        <taxon>Metazoa</taxon>
        <taxon>Ecdysozoa</taxon>
        <taxon>Arthropoda</taxon>
        <taxon>Hexapoda</taxon>
        <taxon>Insecta</taxon>
        <taxon>Pterygota</taxon>
        <taxon>Neoptera</taxon>
        <taxon>Endopterygota</taxon>
        <taxon>Lepidoptera</taxon>
        <taxon>Glossata</taxon>
        <taxon>Ditrysia</taxon>
        <taxon>Noctuoidea</taxon>
        <taxon>Noctuidae</taxon>
        <taxon>Amphipyrinae</taxon>
        <taxon>Spodoptera</taxon>
    </lineage>
</organism>
<dbReference type="Proteomes" id="UP000301870">
    <property type="component" value="Chromosome 24"/>
</dbReference>
<dbReference type="KEGG" id="sliu:111357211"/>
<name>A0A9J7IVV3_SPOLT</name>
<proteinExistence type="predicted"/>
<reference evidence="2" key="1">
    <citation type="submission" date="2025-08" db="UniProtKB">
        <authorList>
            <consortium name="RefSeq"/>
        </authorList>
    </citation>
    <scope>IDENTIFICATION</scope>
    <source>
        <strain evidence="2">Ishihara</strain>
        <tissue evidence="2">Whole body</tissue>
    </source>
</reference>
<dbReference type="AlphaFoldDB" id="A0A9J7IVV3"/>
<accession>A0A9J7IVV3</accession>
<keyword evidence="1" id="KW-1185">Reference proteome</keyword>
<protein>
    <submittedName>
        <fullName evidence="2">Uncharacterized protein LOC111357211</fullName>
    </submittedName>
</protein>
<dbReference type="RefSeq" id="XP_022827579.1">
    <property type="nucleotide sequence ID" value="XM_022971811.1"/>
</dbReference>